<reference evidence="4 5" key="1">
    <citation type="submission" date="2020-07" db="EMBL/GenBank/DDBJ databases">
        <title>Above-ground endophytic microbial communities from plants in different locations in the United States.</title>
        <authorList>
            <person name="Frank C."/>
        </authorList>
    </citation>
    <scope>NUCLEOTIDE SEQUENCE [LARGE SCALE GENOMIC DNA]</scope>
    <source>
        <strain evidence="4 5">WPL5_2</strain>
    </source>
</reference>
<dbReference type="EMBL" id="JACGXP010000003">
    <property type="protein sequence ID" value="MBA8990783.1"/>
    <property type="molecule type" value="Genomic_DNA"/>
</dbReference>
<evidence type="ECO:0000313" key="5">
    <source>
        <dbReference type="Proteomes" id="UP000590225"/>
    </source>
</evidence>
<sequence length="316" mass="32430">MTPSGATTQPGGAVRVGLAGAGQWAAAMHAPLHSAGAETELVGVWSHTHARAAELAARHGVPAFERYEDLVAASEAIDFAVPPAVQADLAVTAARAGRALMLEKPLGASRQEAERLHDAAVEAGVPTLVALTRRYSDGLRDFLSSVGDRSGTTVVGGRYAHGGLLPGGFVGERERSGWRADGGILLDLGPHLLDAVDAAAGPIVALRASDVPGEAVLIDTEHADGARGQLVVSGRFGGDGSVFEIDLFGHSPRAHFSGAAIDPDAVWARIRAEFAAAVRDGAPPTVDVARGLHVQRLLDAAARSLAADGVCRTVEA</sequence>
<gene>
    <name evidence="4" type="ORF">FHW23_002048</name>
</gene>
<dbReference type="PANTHER" id="PTHR43708">
    <property type="entry name" value="CONSERVED EXPRESSED OXIDOREDUCTASE (EUROFUNG)"/>
    <property type="match status" value="1"/>
</dbReference>
<dbReference type="GO" id="GO:0000166">
    <property type="term" value="F:nucleotide binding"/>
    <property type="evidence" value="ECO:0007669"/>
    <property type="project" value="InterPro"/>
</dbReference>
<dbReference type="SUPFAM" id="SSF51735">
    <property type="entry name" value="NAD(P)-binding Rossmann-fold domains"/>
    <property type="match status" value="1"/>
</dbReference>
<dbReference type="Pfam" id="PF01408">
    <property type="entry name" value="GFO_IDH_MocA"/>
    <property type="match status" value="1"/>
</dbReference>
<proteinExistence type="inferred from homology"/>
<feature type="domain" description="Gfo/Idh/MocA-like oxidoreductase N-terminal" evidence="3">
    <location>
        <begin position="14"/>
        <end position="129"/>
    </location>
</feature>
<organism evidence="4 5">
    <name type="scientific">Curtobacterium pusillum</name>
    <dbReference type="NCBI Taxonomy" id="69373"/>
    <lineage>
        <taxon>Bacteria</taxon>
        <taxon>Bacillati</taxon>
        <taxon>Actinomycetota</taxon>
        <taxon>Actinomycetes</taxon>
        <taxon>Micrococcales</taxon>
        <taxon>Microbacteriaceae</taxon>
        <taxon>Curtobacterium</taxon>
    </lineage>
</organism>
<dbReference type="Gene3D" id="3.30.360.10">
    <property type="entry name" value="Dihydrodipicolinate Reductase, domain 2"/>
    <property type="match status" value="1"/>
</dbReference>
<protein>
    <submittedName>
        <fullName evidence="4">Dehydrogenase</fullName>
    </submittedName>
</protein>
<dbReference type="InterPro" id="IPR036291">
    <property type="entry name" value="NAD(P)-bd_dom_sf"/>
</dbReference>
<evidence type="ECO:0000259" key="3">
    <source>
        <dbReference type="Pfam" id="PF01408"/>
    </source>
</evidence>
<comment type="caution">
    <text evidence="4">The sequence shown here is derived from an EMBL/GenBank/DDBJ whole genome shotgun (WGS) entry which is preliminary data.</text>
</comment>
<dbReference type="InterPro" id="IPR051317">
    <property type="entry name" value="Gfo/Idh/MocA_oxidoreduct"/>
</dbReference>
<keyword evidence="2" id="KW-0560">Oxidoreductase</keyword>
<dbReference type="PANTHER" id="PTHR43708:SF5">
    <property type="entry name" value="CONSERVED EXPRESSED OXIDOREDUCTASE (EUROFUNG)-RELATED"/>
    <property type="match status" value="1"/>
</dbReference>
<dbReference type="RefSeq" id="WP_182516084.1">
    <property type="nucleotide sequence ID" value="NZ_JACGXP010000003.1"/>
</dbReference>
<dbReference type="Gene3D" id="3.40.50.720">
    <property type="entry name" value="NAD(P)-binding Rossmann-like Domain"/>
    <property type="match status" value="1"/>
</dbReference>
<dbReference type="GO" id="GO:0016491">
    <property type="term" value="F:oxidoreductase activity"/>
    <property type="evidence" value="ECO:0007669"/>
    <property type="project" value="UniProtKB-KW"/>
</dbReference>
<evidence type="ECO:0000256" key="2">
    <source>
        <dbReference type="ARBA" id="ARBA00023002"/>
    </source>
</evidence>
<dbReference type="SUPFAM" id="SSF55347">
    <property type="entry name" value="Glyceraldehyde-3-phosphate dehydrogenase-like, C-terminal domain"/>
    <property type="match status" value="1"/>
</dbReference>
<accession>A0AAW3T9A0</accession>
<dbReference type="Proteomes" id="UP000590225">
    <property type="component" value="Unassembled WGS sequence"/>
</dbReference>
<dbReference type="InterPro" id="IPR000683">
    <property type="entry name" value="Gfo/Idh/MocA-like_OxRdtase_N"/>
</dbReference>
<evidence type="ECO:0000313" key="4">
    <source>
        <dbReference type="EMBL" id="MBA8990783.1"/>
    </source>
</evidence>
<evidence type="ECO:0000256" key="1">
    <source>
        <dbReference type="ARBA" id="ARBA00010928"/>
    </source>
</evidence>
<comment type="similarity">
    <text evidence="1">Belongs to the Gfo/Idh/MocA family.</text>
</comment>
<name>A0AAW3T9A0_9MICO</name>
<dbReference type="AlphaFoldDB" id="A0AAW3T9A0"/>